<organism evidence="5 6">
    <name type="scientific">Gossypium klotzschianum</name>
    <dbReference type="NCBI Taxonomy" id="34286"/>
    <lineage>
        <taxon>Eukaryota</taxon>
        <taxon>Viridiplantae</taxon>
        <taxon>Streptophyta</taxon>
        <taxon>Embryophyta</taxon>
        <taxon>Tracheophyta</taxon>
        <taxon>Spermatophyta</taxon>
        <taxon>Magnoliopsida</taxon>
        <taxon>eudicotyledons</taxon>
        <taxon>Gunneridae</taxon>
        <taxon>Pentapetalae</taxon>
        <taxon>rosids</taxon>
        <taxon>malvids</taxon>
        <taxon>Malvales</taxon>
        <taxon>Malvaceae</taxon>
        <taxon>Malvoideae</taxon>
        <taxon>Gossypium</taxon>
    </lineage>
</organism>
<sequence>MSSALLFTSPPPPTPSINRSTLSFAAVTNFPPSPDKLALLLDKSSSIHHLLQIHAALLRHGLHQHPILNFKLQRSYSSRGRLDYSLALFNRTLNPNIFFYTSIINAHALHGLSQEALFIYTQMLFEGVQPNEFTFSSILKSCSLEHGKILHSQVIKLGLDSDLYVKTGLVDVYARGGDVGSARLVFERMPEKSLVSLTTMLTCYAKHGELKEARLLFDGMVKKDVVCWNVMIDGYTQHGMPKEALVLFRRMLAAKARPNEITILTVLSACGQLGALESGRWLHSYMQNNDIQVSVRVATALIDMYSKCGSLEDARLVFDRIYYKDVVAWNSMIIGYALHGFSQDALELFHEMCRIGLLPTDITFIGVLGACGHAGLVKEGWSFFNAMRKEYEIEPKIEHYGCMVNLLGRAGRLEEAYELVKNMKVEPDPILWGALLGACRLHGNLELGEKIAEYLVSHNLANSGTYILLSNMYAAKGDWEEVARIRTLMKDSGVQKEPGCSSIEVHNRVHEFLAGNLKHPKTKEIYEMLEAMNGWLKAHGYTPQTEIVLHDIGDEQKEQSLEVHSEKLALAYGLISTQPGTPIKIVKNLRVCSDCHAVTKLISKITGRKIVMRDRNRFHHFVNGSCSCGDYW</sequence>
<dbReference type="GO" id="GO:0003723">
    <property type="term" value="F:RNA binding"/>
    <property type="evidence" value="ECO:0007669"/>
    <property type="project" value="InterPro"/>
</dbReference>
<dbReference type="PANTHER" id="PTHR47926:SF456">
    <property type="entry name" value="PENTATRICOPEPTIDE REPEAT-CONTAINING PROTEIN ELI1, CHLOROPLASTIC"/>
    <property type="match status" value="1"/>
</dbReference>
<dbReference type="FunFam" id="1.25.40.10:FF:000031">
    <property type="entry name" value="Pentatricopeptide repeat-containing protein mitochondrial"/>
    <property type="match status" value="1"/>
</dbReference>
<feature type="repeat" description="PPR" evidence="3">
    <location>
        <begin position="96"/>
        <end position="130"/>
    </location>
</feature>
<evidence type="ECO:0000256" key="3">
    <source>
        <dbReference type="PROSITE-ProRule" id="PRU00708"/>
    </source>
</evidence>
<evidence type="ECO:0000256" key="2">
    <source>
        <dbReference type="ARBA" id="ARBA00022737"/>
    </source>
</evidence>
<comment type="caution">
    <text evidence="5">The sequence shown here is derived from an EMBL/GenBank/DDBJ whole genome shotgun (WGS) entry which is preliminary data.</text>
</comment>
<accession>A0A7J8UYS0</accession>
<dbReference type="OrthoDB" id="185373at2759"/>
<protein>
    <recommendedName>
        <fullName evidence="4">DYW domain-containing protein</fullName>
    </recommendedName>
</protein>
<dbReference type="NCBIfam" id="TIGR00756">
    <property type="entry name" value="PPR"/>
    <property type="match status" value="5"/>
</dbReference>
<dbReference type="Pfam" id="PF13041">
    <property type="entry name" value="PPR_2"/>
    <property type="match status" value="3"/>
</dbReference>
<dbReference type="InterPro" id="IPR046848">
    <property type="entry name" value="E_motif"/>
</dbReference>
<evidence type="ECO:0000313" key="5">
    <source>
        <dbReference type="EMBL" id="MBA0655675.1"/>
    </source>
</evidence>
<evidence type="ECO:0000313" key="6">
    <source>
        <dbReference type="Proteomes" id="UP000593573"/>
    </source>
</evidence>
<comment type="similarity">
    <text evidence="1">Belongs to the PPR family. PCMP-H subfamily.</text>
</comment>
<dbReference type="Pfam" id="PF01535">
    <property type="entry name" value="PPR"/>
    <property type="match status" value="3"/>
</dbReference>
<dbReference type="FunFam" id="1.25.40.10:FF:000939">
    <property type="entry name" value="Pentatricopeptide repeat-containing protein ELI1, chloroplastic"/>
    <property type="match status" value="1"/>
</dbReference>
<dbReference type="SUPFAM" id="SSF48452">
    <property type="entry name" value="TPR-like"/>
    <property type="match status" value="1"/>
</dbReference>
<name>A0A7J8UYS0_9ROSI</name>
<dbReference type="InterPro" id="IPR046960">
    <property type="entry name" value="PPR_At4g14850-like_plant"/>
</dbReference>
<dbReference type="GO" id="GO:0008270">
    <property type="term" value="F:zinc ion binding"/>
    <property type="evidence" value="ECO:0007669"/>
    <property type="project" value="InterPro"/>
</dbReference>
<keyword evidence="6" id="KW-1185">Reference proteome</keyword>
<dbReference type="FunFam" id="1.25.40.10:FF:000454">
    <property type="entry name" value="Pentatricopeptide repeat-containing protein At3g47530"/>
    <property type="match status" value="1"/>
</dbReference>
<feature type="repeat" description="PPR" evidence="3">
    <location>
        <begin position="462"/>
        <end position="496"/>
    </location>
</feature>
<dbReference type="PANTHER" id="PTHR47926">
    <property type="entry name" value="PENTATRICOPEPTIDE REPEAT-CONTAINING PROTEIN"/>
    <property type="match status" value="1"/>
</dbReference>
<evidence type="ECO:0000259" key="4">
    <source>
        <dbReference type="Pfam" id="PF14432"/>
    </source>
</evidence>
<dbReference type="GO" id="GO:0009451">
    <property type="term" value="P:RNA modification"/>
    <property type="evidence" value="ECO:0007669"/>
    <property type="project" value="InterPro"/>
</dbReference>
<feature type="repeat" description="PPR" evidence="3">
    <location>
        <begin position="224"/>
        <end position="258"/>
    </location>
</feature>
<dbReference type="AlphaFoldDB" id="A0A7J8UYS0"/>
<dbReference type="PROSITE" id="PS51375">
    <property type="entry name" value="PPR"/>
    <property type="match status" value="5"/>
</dbReference>
<reference evidence="5 6" key="1">
    <citation type="journal article" date="2019" name="Genome Biol. Evol.">
        <title>Insights into the evolution of the New World diploid cottons (Gossypium, subgenus Houzingenia) based on genome sequencing.</title>
        <authorList>
            <person name="Grover C.E."/>
            <person name="Arick M.A. 2nd"/>
            <person name="Thrash A."/>
            <person name="Conover J.L."/>
            <person name="Sanders W.S."/>
            <person name="Peterson D.G."/>
            <person name="Frelichowski J.E."/>
            <person name="Scheffler J.A."/>
            <person name="Scheffler B.E."/>
            <person name="Wendel J.F."/>
        </authorList>
    </citation>
    <scope>NUCLEOTIDE SEQUENCE [LARGE SCALE GENOMIC DNA]</scope>
    <source>
        <strain evidence="5">57</strain>
        <tissue evidence="5">Leaf</tissue>
    </source>
</reference>
<feature type="domain" description="DYW" evidence="4">
    <location>
        <begin position="540"/>
        <end position="632"/>
    </location>
</feature>
<proteinExistence type="inferred from homology"/>
<evidence type="ECO:0000256" key="1">
    <source>
        <dbReference type="ARBA" id="ARBA00006643"/>
    </source>
</evidence>
<dbReference type="Gene3D" id="1.25.40.10">
    <property type="entry name" value="Tetratricopeptide repeat domain"/>
    <property type="match status" value="3"/>
</dbReference>
<dbReference type="Pfam" id="PF20431">
    <property type="entry name" value="E_motif"/>
    <property type="match status" value="1"/>
</dbReference>
<dbReference type="Proteomes" id="UP000593573">
    <property type="component" value="Unassembled WGS sequence"/>
</dbReference>
<dbReference type="Pfam" id="PF14432">
    <property type="entry name" value="DYW_deaminase"/>
    <property type="match status" value="1"/>
</dbReference>
<dbReference type="InterPro" id="IPR032867">
    <property type="entry name" value="DYW_dom"/>
</dbReference>
<feature type="repeat" description="PPR" evidence="3">
    <location>
        <begin position="193"/>
        <end position="223"/>
    </location>
</feature>
<feature type="repeat" description="PPR" evidence="3">
    <location>
        <begin position="325"/>
        <end position="359"/>
    </location>
</feature>
<dbReference type="EMBL" id="JABFAB010000008">
    <property type="protein sequence ID" value="MBA0655675.1"/>
    <property type="molecule type" value="Genomic_DNA"/>
</dbReference>
<keyword evidence="2" id="KW-0677">Repeat</keyword>
<dbReference type="InterPro" id="IPR002885">
    <property type="entry name" value="PPR_rpt"/>
</dbReference>
<gene>
    <name evidence="5" type="ORF">Goklo_008133</name>
</gene>
<dbReference type="InterPro" id="IPR011990">
    <property type="entry name" value="TPR-like_helical_dom_sf"/>
</dbReference>